<organism evidence="2 3">
    <name type="scientific">Galerina marginata (strain CBS 339.88)</name>
    <dbReference type="NCBI Taxonomy" id="685588"/>
    <lineage>
        <taxon>Eukaryota</taxon>
        <taxon>Fungi</taxon>
        <taxon>Dikarya</taxon>
        <taxon>Basidiomycota</taxon>
        <taxon>Agaricomycotina</taxon>
        <taxon>Agaricomycetes</taxon>
        <taxon>Agaricomycetidae</taxon>
        <taxon>Agaricales</taxon>
        <taxon>Agaricineae</taxon>
        <taxon>Strophariaceae</taxon>
        <taxon>Galerina</taxon>
    </lineage>
</organism>
<keyword evidence="3" id="KW-1185">Reference proteome</keyword>
<evidence type="ECO:0000313" key="2">
    <source>
        <dbReference type="EMBL" id="KDR67861.1"/>
    </source>
</evidence>
<feature type="chain" id="PRO_5001645562" evidence="1">
    <location>
        <begin position="23"/>
        <end position="142"/>
    </location>
</feature>
<protein>
    <submittedName>
        <fullName evidence="2">Uncharacterized protein</fullName>
    </submittedName>
</protein>
<sequence>MKEFGNLPALLTLVVLFCKATATPEVWPPCSTGPYSRPFPGRPNCDKKHEPVSRTCTRAEYEKLKESEANLDQNLENYRVNGQLDPKKIMYENLINKCWIRFILLTAAILFFSKPTGQLLYEHCVSFVKDEGLSHLICSGLV</sequence>
<proteinExistence type="predicted"/>
<dbReference type="HOGENOM" id="CLU_1815942_0_0_1"/>
<dbReference type="AlphaFoldDB" id="A0A067SAH3"/>
<name>A0A067SAH3_GALM3</name>
<gene>
    <name evidence="2" type="ORF">GALMADRAFT_257735</name>
</gene>
<dbReference type="Proteomes" id="UP000027222">
    <property type="component" value="Unassembled WGS sequence"/>
</dbReference>
<accession>A0A067SAH3</accession>
<reference evidence="3" key="1">
    <citation type="journal article" date="2014" name="Proc. Natl. Acad. Sci. U.S.A.">
        <title>Extensive sampling of basidiomycete genomes demonstrates inadequacy of the white-rot/brown-rot paradigm for wood decay fungi.</title>
        <authorList>
            <person name="Riley R."/>
            <person name="Salamov A.A."/>
            <person name="Brown D.W."/>
            <person name="Nagy L.G."/>
            <person name="Floudas D."/>
            <person name="Held B.W."/>
            <person name="Levasseur A."/>
            <person name="Lombard V."/>
            <person name="Morin E."/>
            <person name="Otillar R."/>
            <person name="Lindquist E.A."/>
            <person name="Sun H."/>
            <person name="LaButti K.M."/>
            <person name="Schmutz J."/>
            <person name="Jabbour D."/>
            <person name="Luo H."/>
            <person name="Baker S.E."/>
            <person name="Pisabarro A.G."/>
            <person name="Walton J.D."/>
            <person name="Blanchette R.A."/>
            <person name="Henrissat B."/>
            <person name="Martin F."/>
            <person name="Cullen D."/>
            <person name="Hibbett D.S."/>
            <person name="Grigoriev I.V."/>
        </authorList>
    </citation>
    <scope>NUCLEOTIDE SEQUENCE [LARGE SCALE GENOMIC DNA]</scope>
    <source>
        <strain evidence="3">CBS 339.88</strain>
    </source>
</reference>
<feature type="signal peptide" evidence="1">
    <location>
        <begin position="1"/>
        <end position="22"/>
    </location>
</feature>
<evidence type="ECO:0000313" key="3">
    <source>
        <dbReference type="Proteomes" id="UP000027222"/>
    </source>
</evidence>
<keyword evidence="1" id="KW-0732">Signal</keyword>
<dbReference type="EMBL" id="KL142412">
    <property type="protein sequence ID" value="KDR67861.1"/>
    <property type="molecule type" value="Genomic_DNA"/>
</dbReference>
<evidence type="ECO:0000256" key="1">
    <source>
        <dbReference type="SAM" id="SignalP"/>
    </source>
</evidence>